<dbReference type="SUPFAM" id="SSF158745">
    <property type="entry name" value="LanC-like"/>
    <property type="match status" value="1"/>
</dbReference>
<name>A0AAD9RFT0_9HYME</name>
<evidence type="ECO:0000256" key="1">
    <source>
        <dbReference type="ARBA" id="ARBA00007179"/>
    </source>
</evidence>
<dbReference type="Gene3D" id="3.40.50.720">
    <property type="entry name" value="NAD(P)-binding Rossmann-like Domain"/>
    <property type="match status" value="1"/>
</dbReference>
<gene>
    <name evidence="4" type="ORF">KPH14_012139</name>
</gene>
<comment type="caution">
    <text evidence="4">The sequence shown here is derived from an EMBL/GenBank/DDBJ whole genome shotgun (WGS) entry which is preliminary data.</text>
</comment>
<feature type="binding site" evidence="3">
    <location>
        <position position="660"/>
    </location>
    <ligand>
        <name>Zn(2+)</name>
        <dbReference type="ChEBI" id="CHEBI:29105"/>
    </ligand>
</feature>
<dbReference type="CDD" id="cd04794">
    <property type="entry name" value="euk_LANCL"/>
    <property type="match status" value="1"/>
</dbReference>
<dbReference type="InterPro" id="IPR002347">
    <property type="entry name" value="SDR_fam"/>
</dbReference>
<dbReference type="Pfam" id="PF00106">
    <property type="entry name" value="adh_short"/>
    <property type="match status" value="1"/>
</dbReference>
<feature type="binding site" evidence="3">
    <location>
        <position position="614"/>
    </location>
    <ligand>
        <name>Zn(2+)</name>
        <dbReference type="ChEBI" id="CHEBI:29105"/>
    </ligand>
</feature>
<protein>
    <recommendedName>
        <fullName evidence="6">LanC-like protein 2</fullName>
    </recommendedName>
</protein>
<dbReference type="Gene3D" id="1.50.10.10">
    <property type="match status" value="1"/>
</dbReference>
<reference evidence="4" key="1">
    <citation type="submission" date="2021-08" db="EMBL/GenBank/DDBJ databases">
        <authorList>
            <person name="Misof B."/>
            <person name="Oliver O."/>
            <person name="Podsiadlowski L."/>
            <person name="Donath A."/>
            <person name="Peters R."/>
            <person name="Mayer C."/>
            <person name="Rust J."/>
            <person name="Gunkel S."/>
            <person name="Lesny P."/>
            <person name="Martin S."/>
            <person name="Oeyen J.P."/>
            <person name="Petersen M."/>
            <person name="Panagiotis P."/>
            <person name="Wilbrandt J."/>
            <person name="Tanja T."/>
        </authorList>
    </citation>
    <scope>NUCLEOTIDE SEQUENCE</scope>
    <source>
        <strain evidence="4">GBR_01_08_01A</strain>
        <tissue evidence="4">Thorax + abdomen</tissue>
    </source>
</reference>
<keyword evidence="2" id="KW-0521">NADP</keyword>
<sequence>MGVIEKIGYITILYWGYKIYYGIIRKIINGISSHKSIDLLSMGKWAMVTGCSHGIGKAYAEALAKAGLNVVLISPDMEGLKIFANEIETTYNVRTRIIRLDFSEGMESYRGIEKEILNLEVGVLVNNLGISYPHPEYFLDLPHKDKIYMNIIHCNIVVMTNMCRIVLPQMVLRGKGIVVNVSSSVAVMPCPLLTVFAATKAYVLKFSRDLQIEYGKRGIIVQCLLPGTITNHTVDSPKAGWMIPTPDEYVQSAINTIGKEIVTTGFIPHSLLISIVKIIYRFSPRLFEINDKRLTFDNRRQQKRKRAVCKIRRVVVNFVWFRIRTINSLRSSMDNSRHCTNPFQDYSNSTRKDVLKHEEDAITDNFRDLLAGSTKILLQKLEEHKKDWIYHDDHSVYTGTAGIAYMFQLYAEYFEEPAYYSKAMELLQNCIMKFKWKREITFLTGLSGPLALGAVMFHKHGNKDNSRNAIFKLKSLLPHVVSEHSDVPDELLYGRAGYLFSLLYINSNMSPPPIESDMIKQVIFAIIKSGNIYATSRHYKTPLMYVWHDTEYLGAAHGLAGILYTLLQAKEYLTEDQLKNYILPALYYLQSLKYPSGNFPSSIGSHTDRLVHWCHGAPGMTMLFCLAYEIYPDKKFLETAIECGEVVWQRGLLKKGYGICHGVSGNAYTFLHLFQKTKDPKYLYRACRFAQWCLDYGVHQNREPDRPFSLFEGLAGTIYFLVDMQQPNMAKFPAYTL</sequence>
<dbReference type="InterPro" id="IPR012341">
    <property type="entry name" value="6hp_glycosidase-like_sf"/>
</dbReference>
<dbReference type="SUPFAM" id="SSF51735">
    <property type="entry name" value="NAD(P)-binding Rossmann-fold domains"/>
    <property type="match status" value="1"/>
</dbReference>
<keyword evidence="3" id="KW-0862">Zinc</keyword>
<dbReference type="Pfam" id="PF05147">
    <property type="entry name" value="LANC_like"/>
    <property type="match status" value="1"/>
</dbReference>
<feature type="binding site" evidence="3">
    <location>
        <position position="661"/>
    </location>
    <ligand>
        <name>Zn(2+)</name>
        <dbReference type="ChEBI" id="CHEBI:29105"/>
    </ligand>
</feature>
<reference evidence="4" key="2">
    <citation type="journal article" date="2023" name="Commun. Biol.">
        <title>Intrasexual cuticular hydrocarbon dimorphism in a wasp sheds light on hydrocarbon biosynthesis genes in Hymenoptera.</title>
        <authorList>
            <person name="Moris V.C."/>
            <person name="Podsiadlowski L."/>
            <person name="Martin S."/>
            <person name="Oeyen J.P."/>
            <person name="Donath A."/>
            <person name="Petersen M."/>
            <person name="Wilbrandt J."/>
            <person name="Misof B."/>
            <person name="Liedtke D."/>
            <person name="Thamm M."/>
            <person name="Scheiner R."/>
            <person name="Schmitt T."/>
            <person name="Niehuis O."/>
        </authorList>
    </citation>
    <scope>NUCLEOTIDE SEQUENCE</scope>
    <source>
        <strain evidence="4">GBR_01_08_01A</strain>
    </source>
</reference>
<evidence type="ECO:0000313" key="4">
    <source>
        <dbReference type="EMBL" id="KAK2578650.1"/>
    </source>
</evidence>
<dbReference type="Proteomes" id="UP001258017">
    <property type="component" value="Unassembled WGS sequence"/>
</dbReference>
<dbReference type="GO" id="GO:0005975">
    <property type="term" value="P:carbohydrate metabolic process"/>
    <property type="evidence" value="ECO:0007669"/>
    <property type="project" value="InterPro"/>
</dbReference>
<dbReference type="InterPro" id="IPR020464">
    <property type="entry name" value="LanC-like_prot_euk"/>
</dbReference>
<dbReference type="CDD" id="cd05356">
    <property type="entry name" value="17beta-HSD1_like_SDR_c"/>
    <property type="match status" value="1"/>
</dbReference>
<dbReference type="SMART" id="SM01260">
    <property type="entry name" value="LANC_like"/>
    <property type="match status" value="1"/>
</dbReference>
<dbReference type="InterPro" id="IPR036291">
    <property type="entry name" value="NAD(P)-bd_dom_sf"/>
</dbReference>
<comment type="similarity">
    <text evidence="1">Belongs to the LanC-like protein family.</text>
</comment>
<evidence type="ECO:0000313" key="5">
    <source>
        <dbReference type="Proteomes" id="UP001258017"/>
    </source>
</evidence>
<dbReference type="InterPro" id="IPR007822">
    <property type="entry name" value="LANC-like"/>
</dbReference>
<organism evidence="4 5">
    <name type="scientific">Odynerus spinipes</name>
    <dbReference type="NCBI Taxonomy" id="1348599"/>
    <lineage>
        <taxon>Eukaryota</taxon>
        <taxon>Metazoa</taxon>
        <taxon>Ecdysozoa</taxon>
        <taxon>Arthropoda</taxon>
        <taxon>Hexapoda</taxon>
        <taxon>Insecta</taxon>
        <taxon>Pterygota</taxon>
        <taxon>Neoptera</taxon>
        <taxon>Endopterygota</taxon>
        <taxon>Hymenoptera</taxon>
        <taxon>Apocrita</taxon>
        <taxon>Aculeata</taxon>
        <taxon>Vespoidea</taxon>
        <taxon>Vespidae</taxon>
        <taxon>Eumeninae</taxon>
        <taxon>Odynerus</taxon>
    </lineage>
</organism>
<dbReference type="PRINTS" id="PR01951">
    <property type="entry name" value="LANCEUKARYTE"/>
</dbReference>
<dbReference type="EMBL" id="JAIFRP010000202">
    <property type="protein sequence ID" value="KAK2578650.1"/>
    <property type="molecule type" value="Genomic_DNA"/>
</dbReference>
<dbReference type="PRINTS" id="PR01950">
    <property type="entry name" value="LANCSUPER"/>
</dbReference>
<dbReference type="PANTHER" id="PTHR12736">
    <property type="entry name" value="LANC-LIKE PROTEIN"/>
    <property type="match status" value="1"/>
</dbReference>
<evidence type="ECO:0008006" key="6">
    <source>
        <dbReference type="Google" id="ProtNLM"/>
    </source>
</evidence>
<dbReference type="PANTHER" id="PTHR12736:SF21">
    <property type="entry name" value="LANC-LIKE PROTEIN 2"/>
    <property type="match status" value="1"/>
</dbReference>
<dbReference type="GO" id="GO:0005886">
    <property type="term" value="C:plasma membrane"/>
    <property type="evidence" value="ECO:0007669"/>
    <property type="project" value="TreeGrafter"/>
</dbReference>
<dbReference type="FunFam" id="3.40.50.720:FF:000137">
    <property type="entry name" value="Hydroxysteroid (17-beta) dehydrogenase 3"/>
    <property type="match status" value="1"/>
</dbReference>
<evidence type="ECO:0000256" key="3">
    <source>
        <dbReference type="PIRSR" id="PIRSR607822-1"/>
    </source>
</evidence>
<accession>A0AAD9RFT0</accession>
<dbReference type="GO" id="GO:0046872">
    <property type="term" value="F:metal ion binding"/>
    <property type="evidence" value="ECO:0007669"/>
    <property type="project" value="UniProtKB-KW"/>
</dbReference>
<evidence type="ECO:0000256" key="2">
    <source>
        <dbReference type="ARBA" id="ARBA00022857"/>
    </source>
</evidence>
<dbReference type="AlphaFoldDB" id="A0AAD9RFT0"/>
<keyword evidence="3" id="KW-0479">Metal-binding</keyword>
<proteinExistence type="inferred from homology"/>
<dbReference type="GO" id="GO:0031179">
    <property type="term" value="P:peptide modification"/>
    <property type="evidence" value="ECO:0007669"/>
    <property type="project" value="InterPro"/>
</dbReference>
<keyword evidence="5" id="KW-1185">Reference proteome</keyword>